<dbReference type="Proteomes" id="UP001623592">
    <property type="component" value="Unassembled WGS sequence"/>
</dbReference>
<proteinExistence type="predicted"/>
<dbReference type="EMBL" id="JBJIAA010000013">
    <property type="protein sequence ID" value="MFL0251941.1"/>
    <property type="molecule type" value="Genomic_DNA"/>
</dbReference>
<sequence>MITIDRQVERIKLRLQAVAMGQDLCVIITGGKEHIGSITFSYDKEAETIGFGTHKEKFVTEAVGEVLNKKYSGNFVICCGIHFDNITKEEIECVKDLALKITEELCLKLKCS</sequence>
<dbReference type="InterPro" id="IPR048844">
    <property type="entry name" value="LpdD_chaperone-like"/>
</dbReference>
<comment type="caution">
    <text evidence="2">The sequence shown here is derived from an EMBL/GenBank/DDBJ whole genome shotgun (WGS) entry which is preliminary data.</text>
</comment>
<feature type="domain" description="Prenylated flavin chaperone LpdD-like" evidence="1">
    <location>
        <begin position="9"/>
        <end position="109"/>
    </location>
</feature>
<name>A0ABW8TI24_9CLOT</name>
<evidence type="ECO:0000313" key="3">
    <source>
        <dbReference type="Proteomes" id="UP001623592"/>
    </source>
</evidence>
<reference evidence="2 3" key="1">
    <citation type="submission" date="2024-11" db="EMBL/GenBank/DDBJ databases">
        <authorList>
            <person name="Heng Y.C."/>
            <person name="Lim A.C.H."/>
            <person name="Lee J.K.Y."/>
            <person name="Kittelmann S."/>
        </authorList>
    </citation>
    <scope>NUCLEOTIDE SEQUENCE [LARGE SCALE GENOMIC DNA]</scope>
    <source>
        <strain evidence="2 3">WILCCON 0114</strain>
    </source>
</reference>
<gene>
    <name evidence="2" type="ORF">ACJDT4_16095</name>
</gene>
<evidence type="ECO:0000313" key="2">
    <source>
        <dbReference type="EMBL" id="MFL0251941.1"/>
    </source>
</evidence>
<dbReference type="RefSeq" id="WP_406788591.1">
    <property type="nucleotide sequence ID" value="NZ_JBJIAA010000013.1"/>
</dbReference>
<protein>
    <recommendedName>
        <fullName evidence="1">Prenylated flavin chaperone LpdD-like domain-containing protein</fullName>
    </recommendedName>
</protein>
<keyword evidence="3" id="KW-1185">Reference proteome</keyword>
<dbReference type="Pfam" id="PF21758">
    <property type="entry name" value="PAC_bac"/>
    <property type="match status" value="1"/>
</dbReference>
<accession>A0ABW8TI24</accession>
<evidence type="ECO:0000259" key="1">
    <source>
        <dbReference type="Pfam" id="PF21758"/>
    </source>
</evidence>
<organism evidence="2 3">
    <name type="scientific">Clostridium neuense</name>
    <dbReference type="NCBI Taxonomy" id="1728934"/>
    <lineage>
        <taxon>Bacteria</taxon>
        <taxon>Bacillati</taxon>
        <taxon>Bacillota</taxon>
        <taxon>Clostridia</taxon>
        <taxon>Eubacteriales</taxon>
        <taxon>Clostridiaceae</taxon>
        <taxon>Clostridium</taxon>
    </lineage>
</organism>